<evidence type="ECO:0000313" key="2">
    <source>
        <dbReference type="Proteomes" id="UP001208567"/>
    </source>
</evidence>
<organism evidence="1 2">
    <name type="scientific">Clostridium omnivorum</name>
    <dbReference type="NCBI Taxonomy" id="1604902"/>
    <lineage>
        <taxon>Bacteria</taxon>
        <taxon>Bacillati</taxon>
        <taxon>Bacillota</taxon>
        <taxon>Clostridia</taxon>
        <taxon>Eubacteriales</taxon>
        <taxon>Clostridiaceae</taxon>
        <taxon>Clostridium</taxon>
    </lineage>
</organism>
<dbReference type="EMBL" id="BRXR01000001">
    <property type="protein sequence ID" value="GLC29315.1"/>
    <property type="molecule type" value="Genomic_DNA"/>
</dbReference>
<evidence type="ECO:0000313" key="1">
    <source>
        <dbReference type="EMBL" id="GLC29315.1"/>
    </source>
</evidence>
<proteinExistence type="predicted"/>
<name>A0ABQ5N297_9CLOT</name>
<dbReference type="RefSeq" id="WP_264848608.1">
    <property type="nucleotide sequence ID" value="NZ_BRXR01000001.1"/>
</dbReference>
<accession>A0ABQ5N297</accession>
<dbReference type="Proteomes" id="UP001208567">
    <property type="component" value="Unassembled WGS sequence"/>
</dbReference>
<comment type="caution">
    <text evidence="1">The sequence shown here is derived from an EMBL/GenBank/DDBJ whole genome shotgun (WGS) entry which is preliminary data.</text>
</comment>
<protein>
    <submittedName>
        <fullName evidence="1">Uncharacterized protein</fullName>
    </submittedName>
</protein>
<sequence length="123" mass="14241">MKQHLFGDQLKEINYEERIILLSHVTGLNSEYMKEEYAKGIKDEEGMLRALGFEVKIGELIELIYNYTRQFPSPIVSQGSFAVHISFDDGKGNKIEYKSGTHMAYIDALYEIVKNLLNEKYIE</sequence>
<reference evidence="1 2" key="1">
    <citation type="journal article" date="2024" name="Int. J. Syst. Evol. Microbiol.">
        <title>Clostridium omnivorum sp. nov., isolated from anoxic soil under the treatment of reductive soil disinfestation.</title>
        <authorList>
            <person name="Ueki A."/>
            <person name="Tonouchi A."/>
            <person name="Kaku N."/>
            <person name="Honma S."/>
            <person name="Ueki K."/>
        </authorList>
    </citation>
    <scope>NUCLEOTIDE SEQUENCE [LARGE SCALE GENOMIC DNA]</scope>
    <source>
        <strain evidence="1 2">E14</strain>
    </source>
</reference>
<gene>
    <name evidence="1" type="ORF">bsdE14_07250</name>
</gene>
<keyword evidence="2" id="KW-1185">Reference proteome</keyword>